<dbReference type="GO" id="GO:0005975">
    <property type="term" value="P:carbohydrate metabolic process"/>
    <property type="evidence" value="ECO:0007669"/>
    <property type="project" value="InterPro"/>
</dbReference>
<dbReference type="Gene3D" id="3.20.20.370">
    <property type="entry name" value="Glycoside hydrolase/deacetylase"/>
    <property type="match status" value="1"/>
</dbReference>
<dbReference type="PANTHER" id="PTHR47561:SF1">
    <property type="entry name" value="POLYSACCHARIDE DEACETYLASE FAMILY PROTEIN (AFU_ORTHOLOGUE AFUA_6G05030)"/>
    <property type="match status" value="1"/>
</dbReference>
<keyword evidence="3" id="KW-1185">Reference proteome</keyword>
<sequence length="282" mass="32487">MENNRYPHAQMSGGKGQASPQRILLSFDIEEFDVPREHGVELPMEEQARISVAGTEAILDILKEHQVKATFFSTANFAQLAPAVITRLLDEGHELASHGYYHWTFETADLKRSKDTLEAQTGVTIRGYRQARMMPVAEQEVQRAGYTYNSSLNPTFIPGRYMHLSTPRTYFMKEGILQIPASVTPILRFPLFWLSCHNLPFGLYRWLCRRTLRHDGYLVVYFHPWEFYPLGDHPELKLPFIVRNNSGEGMKERLSKWISAFKEEGTTFVTFTEFTDSLNSLS</sequence>
<protein>
    <submittedName>
        <fullName evidence="2">PF11959 domain protein</fullName>
    </submittedName>
</protein>
<dbReference type="InterPro" id="IPR011330">
    <property type="entry name" value="Glyco_hydro/deAcase_b/a-brl"/>
</dbReference>
<reference evidence="2 3" key="1">
    <citation type="submission" date="2014-01" db="EMBL/GenBank/DDBJ databases">
        <authorList>
            <person name="Durkin A.S."/>
            <person name="McCorrison J."/>
            <person name="Torralba M."/>
            <person name="Gillis M."/>
            <person name="Haft D.H."/>
            <person name="Methe B."/>
            <person name="Sutton G."/>
            <person name="Nelson K.E."/>
        </authorList>
    </citation>
    <scope>NUCLEOTIDE SEQUENCE [LARGE SCALE GENOMIC DNA]</scope>
    <source>
        <strain evidence="2 3">ATCC 51270</strain>
    </source>
</reference>
<dbReference type="AlphaFoldDB" id="Z4WUE9"/>
<comment type="caution">
    <text evidence="2">The sequence shown here is derived from an EMBL/GenBank/DDBJ whole genome shotgun (WGS) entry which is preliminary data.</text>
</comment>
<dbReference type="InterPro" id="IPR002509">
    <property type="entry name" value="NODB_dom"/>
</dbReference>
<accession>Z4WUE9</accession>
<organism evidence="2 3">
    <name type="scientific">Porphyromonas catoniae ATCC 51270</name>
    <dbReference type="NCBI Taxonomy" id="887901"/>
    <lineage>
        <taxon>Bacteria</taxon>
        <taxon>Pseudomonadati</taxon>
        <taxon>Bacteroidota</taxon>
        <taxon>Bacteroidia</taxon>
        <taxon>Bacteroidales</taxon>
        <taxon>Porphyromonadaceae</taxon>
        <taxon>Porphyromonas</taxon>
    </lineage>
</organism>
<dbReference type="PATRIC" id="fig|887901.3.peg.857"/>
<dbReference type="GO" id="GO:0016810">
    <property type="term" value="F:hydrolase activity, acting on carbon-nitrogen (but not peptide) bonds"/>
    <property type="evidence" value="ECO:0007669"/>
    <property type="project" value="InterPro"/>
</dbReference>
<dbReference type="EMBL" id="JDFF01000013">
    <property type="protein sequence ID" value="EWC92457.1"/>
    <property type="molecule type" value="Genomic_DNA"/>
</dbReference>
<dbReference type="Proteomes" id="UP000023482">
    <property type="component" value="Unassembled WGS sequence"/>
</dbReference>
<dbReference type="CDD" id="cd10941">
    <property type="entry name" value="CE4_PuuE_HpPgdA_like_2"/>
    <property type="match status" value="1"/>
</dbReference>
<dbReference type="Pfam" id="PF01522">
    <property type="entry name" value="Polysacc_deac_1"/>
    <property type="match status" value="1"/>
</dbReference>
<dbReference type="SUPFAM" id="SSF88713">
    <property type="entry name" value="Glycoside hydrolase/deacetylase"/>
    <property type="match status" value="1"/>
</dbReference>
<dbReference type="PANTHER" id="PTHR47561">
    <property type="entry name" value="POLYSACCHARIDE DEACETYLASE FAMILY PROTEIN (AFU_ORTHOLOGUE AFUA_6G05030)"/>
    <property type="match status" value="1"/>
</dbReference>
<gene>
    <name evidence="2" type="ORF">HMPREF0636_0173</name>
</gene>
<dbReference type="InterPro" id="IPR045235">
    <property type="entry name" value="PuuE_HpPgdA-like"/>
</dbReference>
<evidence type="ECO:0000259" key="1">
    <source>
        <dbReference type="PROSITE" id="PS51677"/>
    </source>
</evidence>
<proteinExistence type="predicted"/>
<dbReference type="PROSITE" id="PS51677">
    <property type="entry name" value="NODB"/>
    <property type="match status" value="1"/>
</dbReference>
<evidence type="ECO:0000313" key="2">
    <source>
        <dbReference type="EMBL" id="EWC92457.1"/>
    </source>
</evidence>
<feature type="domain" description="NodB homology" evidence="1">
    <location>
        <begin position="38"/>
        <end position="120"/>
    </location>
</feature>
<name>Z4WUE9_9PORP</name>
<evidence type="ECO:0000313" key="3">
    <source>
        <dbReference type="Proteomes" id="UP000023482"/>
    </source>
</evidence>